<dbReference type="Pfam" id="PF24336">
    <property type="entry name" value="DUF7504"/>
    <property type="match status" value="1"/>
</dbReference>
<dbReference type="InterPro" id="IPR055927">
    <property type="entry name" value="DUF7504"/>
</dbReference>
<dbReference type="OrthoDB" id="252760at2157"/>
<dbReference type="Proteomes" id="UP000198518">
    <property type="component" value="Unassembled WGS sequence"/>
</dbReference>
<name>A0A1I0MZC5_9EURY</name>
<keyword evidence="2" id="KW-1185">Reference proteome</keyword>
<accession>A0A1I0MZC5</accession>
<reference evidence="1 2" key="1">
    <citation type="submission" date="2016-10" db="EMBL/GenBank/DDBJ databases">
        <authorList>
            <person name="de Groot N.N."/>
        </authorList>
    </citation>
    <scope>NUCLEOTIDE SEQUENCE [LARGE SCALE GENOMIC DNA]</scope>
    <source>
        <strain evidence="1 2">CGMCC 1.5337</strain>
    </source>
</reference>
<dbReference type="STRING" id="355548.SAMN04487945_0494"/>
<dbReference type="EMBL" id="FOJA01000001">
    <property type="protein sequence ID" value="SEV94172.1"/>
    <property type="molecule type" value="Genomic_DNA"/>
</dbReference>
<evidence type="ECO:0000313" key="1">
    <source>
        <dbReference type="EMBL" id="SEV94172.1"/>
    </source>
</evidence>
<sequence>MSDHSAGGEWSSSPETFASTLEDLKQSGCMVLVVEDEDAPAHEGCDRLLGADDAADRRRLFVQTDSATSSRLTVAGRRDRTTERVARLRTTSRTATATDATQAVPGASPTVATGVDGLAADAREAVDALEPTDGFDAGQLRICVDSVGDMVAATNPAATTGFVADVRELVDDHDGLGHVHVTQRTPGAAAEALLPQMDAVVEVAGDEEARHRWHLPEESLTSEWFDLERA</sequence>
<protein>
    <submittedName>
        <fullName evidence="1">Uncharacterized protein</fullName>
    </submittedName>
</protein>
<evidence type="ECO:0000313" key="2">
    <source>
        <dbReference type="Proteomes" id="UP000198518"/>
    </source>
</evidence>
<dbReference type="AlphaFoldDB" id="A0A1I0MZC5"/>
<dbReference type="RefSeq" id="WP_089667721.1">
    <property type="nucleotide sequence ID" value="NZ_FOJA01000001.1"/>
</dbReference>
<proteinExistence type="predicted"/>
<organism evidence="1 2">
    <name type="scientific">Halobacterium jilantaiense</name>
    <dbReference type="NCBI Taxonomy" id="355548"/>
    <lineage>
        <taxon>Archaea</taxon>
        <taxon>Methanobacteriati</taxon>
        <taxon>Methanobacteriota</taxon>
        <taxon>Stenosarchaea group</taxon>
        <taxon>Halobacteria</taxon>
        <taxon>Halobacteriales</taxon>
        <taxon>Halobacteriaceae</taxon>
        <taxon>Halobacterium</taxon>
    </lineage>
</organism>
<gene>
    <name evidence="1" type="ORF">SAMN04487945_0494</name>
</gene>